<evidence type="ECO:0000256" key="1">
    <source>
        <dbReference type="PROSITE-ProRule" id="PRU00473"/>
    </source>
</evidence>
<dbReference type="PANTHER" id="PTHR30329">
    <property type="entry name" value="STATOR ELEMENT OF FLAGELLAR MOTOR COMPLEX"/>
    <property type="match status" value="1"/>
</dbReference>
<dbReference type="SUPFAM" id="SSF103088">
    <property type="entry name" value="OmpA-like"/>
    <property type="match status" value="1"/>
</dbReference>
<dbReference type="Gene3D" id="3.30.1330.60">
    <property type="entry name" value="OmpA-like domain"/>
    <property type="match status" value="1"/>
</dbReference>
<organism evidence="5 6">
    <name type="scientific">Roseospirillum parvum</name>
    <dbReference type="NCBI Taxonomy" id="83401"/>
    <lineage>
        <taxon>Bacteria</taxon>
        <taxon>Pseudomonadati</taxon>
        <taxon>Pseudomonadota</taxon>
        <taxon>Alphaproteobacteria</taxon>
        <taxon>Rhodospirillales</taxon>
        <taxon>Rhodospirillaceae</taxon>
        <taxon>Roseospirillum</taxon>
    </lineage>
</organism>
<keyword evidence="6" id="KW-1185">Reference proteome</keyword>
<dbReference type="InterPro" id="IPR050330">
    <property type="entry name" value="Bact_OuterMem_StrucFunc"/>
</dbReference>
<dbReference type="PANTHER" id="PTHR30329:SF21">
    <property type="entry name" value="LIPOPROTEIN YIAD-RELATED"/>
    <property type="match status" value="1"/>
</dbReference>
<dbReference type="STRING" id="83401.SAMN05421742_107145"/>
<dbReference type="CDD" id="cd07185">
    <property type="entry name" value="OmpA_C-like"/>
    <property type="match status" value="1"/>
</dbReference>
<feature type="transmembrane region" description="Helical" evidence="3">
    <location>
        <begin position="21"/>
        <end position="43"/>
    </location>
</feature>
<dbReference type="NCBIfam" id="NF006543">
    <property type="entry name" value="PRK09039.1-2"/>
    <property type="match status" value="1"/>
</dbReference>
<dbReference type="RefSeq" id="WP_092620134.1">
    <property type="nucleotide sequence ID" value="NZ_FNCV01000007.1"/>
</dbReference>
<dbReference type="GO" id="GO:0016020">
    <property type="term" value="C:membrane"/>
    <property type="evidence" value="ECO:0007669"/>
    <property type="project" value="UniProtKB-UniRule"/>
</dbReference>
<dbReference type="EMBL" id="FNCV01000007">
    <property type="protein sequence ID" value="SDH51105.1"/>
    <property type="molecule type" value="Genomic_DNA"/>
</dbReference>
<sequence>MGLASRRQRRATDIWPGFVDALASLLMILIFVLLVFVLGQFFLGQALSGRDDALAQLSRRVNELASLLSLERQANEDLRLNLAQISGELEKAGGRADDLAARLEGLEDDNSELSDELRDRLAQIARLENDVKALEALKAEMQAEVRRLNAAVTDRESELESERELSAEARAQAALLNQQLEALRAELARLNEALDAAEAENAAKEAQIADLGNRLNRALASKVQELQKYRSEFFGRLRQVLGARDDIRIEGDRFVFQSEILFESASATLGEEGKTTIAQLADTLLQIAAEIPDDVNWILRVDGHTDRVPINNERFASNWELSAGRAISVVNYLVSQGVPPNRLVAAGFGEFQPLDPGRGPEARRRNRRIEFKLDQR</sequence>
<evidence type="ECO:0000259" key="4">
    <source>
        <dbReference type="PROSITE" id="PS51123"/>
    </source>
</evidence>
<gene>
    <name evidence="5" type="ORF">SAMN05421742_107145</name>
</gene>
<dbReference type="InterPro" id="IPR036737">
    <property type="entry name" value="OmpA-like_sf"/>
</dbReference>
<dbReference type="Pfam" id="PF00691">
    <property type="entry name" value="OmpA"/>
    <property type="match status" value="1"/>
</dbReference>
<dbReference type="Proteomes" id="UP000217076">
    <property type="component" value="Unassembled WGS sequence"/>
</dbReference>
<dbReference type="Gene3D" id="1.10.287.1490">
    <property type="match status" value="1"/>
</dbReference>
<evidence type="ECO:0000256" key="3">
    <source>
        <dbReference type="SAM" id="Phobius"/>
    </source>
</evidence>
<keyword evidence="3" id="KW-0812">Transmembrane</keyword>
<feature type="coiled-coil region" evidence="2">
    <location>
        <begin position="89"/>
        <end position="214"/>
    </location>
</feature>
<feature type="domain" description="OmpA-like" evidence="4">
    <location>
        <begin position="250"/>
        <end position="376"/>
    </location>
</feature>
<evidence type="ECO:0000313" key="5">
    <source>
        <dbReference type="EMBL" id="SDH51105.1"/>
    </source>
</evidence>
<protein>
    <submittedName>
        <fullName evidence="5">Chemotaxis protein MotB</fullName>
    </submittedName>
</protein>
<dbReference type="AlphaFoldDB" id="A0A1G8D001"/>
<dbReference type="OrthoDB" id="9815217at2"/>
<reference evidence="6" key="1">
    <citation type="submission" date="2016-10" db="EMBL/GenBank/DDBJ databases">
        <authorList>
            <person name="Varghese N."/>
            <person name="Submissions S."/>
        </authorList>
    </citation>
    <scope>NUCLEOTIDE SEQUENCE [LARGE SCALE GENOMIC DNA]</scope>
    <source>
        <strain evidence="6">930I</strain>
    </source>
</reference>
<keyword evidence="3" id="KW-1133">Transmembrane helix</keyword>
<accession>A0A1G8D001</accession>
<keyword evidence="1 3" id="KW-0472">Membrane</keyword>
<dbReference type="InterPro" id="IPR006665">
    <property type="entry name" value="OmpA-like"/>
</dbReference>
<evidence type="ECO:0000256" key="2">
    <source>
        <dbReference type="SAM" id="Coils"/>
    </source>
</evidence>
<dbReference type="PROSITE" id="PS51123">
    <property type="entry name" value="OMPA_2"/>
    <property type="match status" value="1"/>
</dbReference>
<evidence type="ECO:0000313" key="6">
    <source>
        <dbReference type="Proteomes" id="UP000217076"/>
    </source>
</evidence>
<proteinExistence type="predicted"/>
<keyword evidence="2" id="KW-0175">Coiled coil</keyword>
<name>A0A1G8D001_9PROT</name>